<sequence length="101" mass="11075">MSYSAPRCNCPDAANKAPANPNSPYVSEIVANDWSSGFNGIRANGGYCIHELSVIRIRDEIDQAFPNGIPKDLRTPGLPKLARSRLKYRLQNPAILGDDFS</sequence>
<evidence type="ECO:0000313" key="3">
    <source>
        <dbReference type="Proteomes" id="UP000268857"/>
    </source>
</evidence>
<feature type="compositionally biased region" description="Low complexity" evidence="1">
    <location>
        <begin position="9"/>
        <end position="22"/>
    </location>
</feature>
<dbReference type="EMBL" id="RSCJ01000018">
    <property type="protein sequence ID" value="RUR76996.1"/>
    <property type="molecule type" value="Genomic_DNA"/>
</dbReference>
<accession>A0A3S1AE34</accession>
<gene>
    <name evidence="2" type="ORF">PCC6912_39550</name>
</gene>
<keyword evidence="3" id="KW-1185">Reference proteome</keyword>
<comment type="caution">
    <text evidence="2">The sequence shown here is derived from an EMBL/GenBank/DDBJ whole genome shotgun (WGS) entry which is preliminary data.</text>
</comment>
<evidence type="ECO:0000256" key="1">
    <source>
        <dbReference type="SAM" id="MobiDB-lite"/>
    </source>
</evidence>
<dbReference type="STRING" id="211165.GCA_000317285_01775"/>
<name>A0A3S1AE34_CHLFR</name>
<protein>
    <submittedName>
        <fullName evidence="2">Uncharacterized protein</fullName>
    </submittedName>
</protein>
<feature type="region of interest" description="Disordered" evidence="1">
    <location>
        <begin position="1"/>
        <end position="22"/>
    </location>
</feature>
<evidence type="ECO:0000313" key="2">
    <source>
        <dbReference type="EMBL" id="RUR76996.1"/>
    </source>
</evidence>
<dbReference type="Proteomes" id="UP000268857">
    <property type="component" value="Unassembled WGS sequence"/>
</dbReference>
<organism evidence="2 3">
    <name type="scientific">Chlorogloeopsis fritschii PCC 6912</name>
    <dbReference type="NCBI Taxonomy" id="211165"/>
    <lineage>
        <taxon>Bacteria</taxon>
        <taxon>Bacillati</taxon>
        <taxon>Cyanobacteriota</taxon>
        <taxon>Cyanophyceae</taxon>
        <taxon>Nostocales</taxon>
        <taxon>Chlorogloeopsidaceae</taxon>
        <taxon>Chlorogloeopsis</taxon>
    </lineage>
</organism>
<proteinExistence type="predicted"/>
<dbReference type="AlphaFoldDB" id="A0A3S1AE34"/>
<reference evidence="2 3" key="1">
    <citation type="journal article" date="2019" name="Genome Biol. Evol.">
        <title>Day and night: Metabolic profiles and evolutionary relationships of six axenic non-marine cyanobacteria.</title>
        <authorList>
            <person name="Will S.E."/>
            <person name="Henke P."/>
            <person name="Boedeker C."/>
            <person name="Huang S."/>
            <person name="Brinkmann H."/>
            <person name="Rohde M."/>
            <person name="Jarek M."/>
            <person name="Friedl T."/>
            <person name="Seufert S."/>
            <person name="Schumacher M."/>
            <person name="Overmann J."/>
            <person name="Neumann-Schaal M."/>
            <person name="Petersen J."/>
        </authorList>
    </citation>
    <scope>NUCLEOTIDE SEQUENCE [LARGE SCALE GENOMIC DNA]</scope>
    <source>
        <strain evidence="2 3">PCC 6912</strain>
    </source>
</reference>
<dbReference type="RefSeq" id="WP_016879428.1">
    <property type="nucleotide sequence ID" value="NZ_AJLN01000059.1"/>
</dbReference>